<dbReference type="EMBL" id="CM000145">
    <property type="protein sequence ID" value="EAZ42357.1"/>
    <property type="molecule type" value="Genomic_DNA"/>
</dbReference>
<feature type="chain" id="PRO_5002650207" description="Legume lectin domain-containing protein" evidence="3">
    <location>
        <begin position="25"/>
        <end position="186"/>
    </location>
</feature>
<accession>A3BS18</accession>
<sequence length="186" mass="19899">MAGNHRSSQLHLLLLFCCTTTLRAAALSFDYDFSADAAKNLVFMGDAAHAGDRINLTNLGVWRAGRVAHRQLVRLWDDDVGGGRTTTTSFTTAFSFAIGRNSTNQPGGRHGLLRRGFPATTCRRTRTARSSGFCPTTTSAPTARRGPSASSSTPSATRCGTPRAPSITSASTSTPSRPRTPPRCRR</sequence>
<keyword evidence="1" id="KW-0430">Lectin</keyword>
<dbReference type="Gene3D" id="2.60.120.200">
    <property type="match status" value="1"/>
</dbReference>
<dbReference type="AlphaFoldDB" id="A3BS18"/>
<evidence type="ECO:0000256" key="1">
    <source>
        <dbReference type="ARBA" id="ARBA00022734"/>
    </source>
</evidence>
<keyword evidence="3" id="KW-0732">Signal</keyword>
<dbReference type="Proteomes" id="UP000007752">
    <property type="component" value="Chromosome 8"/>
</dbReference>
<feature type="compositionally biased region" description="Low complexity" evidence="2">
    <location>
        <begin position="139"/>
        <end position="177"/>
    </location>
</feature>
<reference evidence="5" key="2">
    <citation type="submission" date="2008-12" db="EMBL/GenBank/DDBJ databases">
        <title>Improved gene annotation of the rice (Oryza sativa) genomes.</title>
        <authorList>
            <person name="Wang J."/>
            <person name="Li R."/>
            <person name="Fan W."/>
            <person name="Huang Q."/>
            <person name="Zhang J."/>
            <person name="Zhou Y."/>
            <person name="Hu Y."/>
            <person name="Zi S."/>
            <person name="Li J."/>
            <person name="Ni P."/>
            <person name="Zheng H."/>
            <person name="Zhang Y."/>
            <person name="Zhao M."/>
            <person name="Hao Q."/>
            <person name="McDermott J."/>
            <person name="Samudrala R."/>
            <person name="Kristiansen K."/>
            <person name="Wong G.K.-S."/>
        </authorList>
    </citation>
    <scope>NUCLEOTIDE SEQUENCE</scope>
</reference>
<dbReference type="InterPro" id="IPR001220">
    <property type="entry name" value="Legume_lectin_dom"/>
</dbReference>
<reference evidence="5" key="1">
    <citation type="journal article" date="2005" name="PLoS Biol.">
        <title>The genomes of Oryza sativa: a history of duplications.</title>
        <authorList>
            <person name="Yu J."/>
            <person name="Wang J."/>
            <person name="Lin W."/>
            <person name="Li S."/>
            <person name="Li H."/>
            <person name="Zhou J."/>
            <person name="Ni P."/>
            <person name="Dong W."/>
            <person name="Hu S."/>
            <person name="Zeng C."/>
            <person name="Zhang J."/>
            <person name="Zhang Y."/>
            <person name="Li R."/>
            <person name="Xu Z."/>
            <person name="Li S."/>
            <person name="Li X."/>
            <person name="Zheng H."/>
            <person name="Cong L."/>
            <person name="Lin L."/>
            <person name="Yin J."/>
            <person name="Geng J."/>
            <person name="Li G."/>
            <person name="Shi J."/>
            <person name="Liu J."/>
            <person name="Lv H."/>
            <person name="Li J."/>
            <person name="Wang J."/>
            <person name="Deng Y."/>
            <person name="Ran L."/>
            <person name="Shi X."/>
            <person name="Wang X."/>
            <person name="Wu Q."/>
            <person name="Li C."/>
            <person name="Ren X."/>
            <person name="Wang J."/>
            <person name="Wang X."/>
            <person name="Li D."/>
            <person name="Liu D."/>
            <person name="Zhang X."/>
            <person name="Ji Z."/>
            <person name="Zhao W."/>
            <person name="Sun Y."/>
            <person name="Zhang Z."/>
            <person name="Bao J."/>
            <person name="Han Y."/>
            <person name="Dong L."/>
            <person name="Ji J."/>
            <person name="Chen P."/>
            <person name="Wu S."/>
            <person name="Liu J."/>
            <person name="Xiao Y."/>
            <person name="Bu D."/>
            <person name="Tan J."/>
            <person name="Yang L."/>
            <person name="Ye C."/>
            <person name="Zhang J."/>
            <person name="Xu J."/>
            <person name="Zhou Y."/>
            <person name="Yu Y."/>
            <person name="Zhang B."/>
            <person name="Zhuang S."/>
            <person name="Wei H."/>
            <person name="Liu B."/>
            <person name="Lei M."/>
            <person name="Yu H."/>
            <person name="Li Y."/>
            <person name="Xu H."/>
            <person name="Wei S."/>
            <person name="He X."/>
            <person name="Fang L."/>
            <person name="Zhang Z."/>
            <person name="Zhang Y."/>
            <person name="Huang X."/>
            <person name="Su Z."/>
            <person name="Tong W."/>
            <person name="Li J."/>
            <person name="Tong Z."/>
            <person name="Li S."/>
            <person name="Ye J."/>
            <person name="Wang L."/>
            <person name="Fang L."/>
            <person name="Lei T."/>
            <person name="Chen C."/>
            <person name="Chen H."/>
            <person name="Xu Z."/>
            <person name="Li H."/>
            <person name="Huang H."/>
            <person name="Zhang F."/>
            <person name="Xu H."/>
            <person name="Li N."/>
            <person name="Zhao C."/>
            <person name="Li S."/>
            <person name="Dong L."/>
            <person name="Huang Y."/>
            <person name="Li L."/>
            <person name="Xi Y."/>
            <person name="Qi Q."/>
            <person name="Li W."/>
            <person name="Zhang B."/>
            <person name="Hu W."/>
            <person name="Zhang Y."/>
            <person name="Tian X."/>
            <person name="Jiao Y."/>
            <person name="Liang X."/>
            <person name="Jin J."/>
            <person name="Gao L."/>
            <person name="Zheng W."/>
            <person name="Hao B."/>
            <person name="Liu S."/>
            <person name="Wang W."/>
            <person name="Yuan L."/>
            <person name="Cao M."/>
            <person name="McDermott J."/>
            <person name="Samudrala R."/>
            <person name="Wang J."/>
            <person name="Wong G.K."/>
            <person name="Yang H."/>
        </authorList>
    </citation>
    <scope>NUCLEOTIDE SEQUENCE [LARGE SCALE GENOMIC DNA]</scope>
</reference>
<proteinExistence type="predicted"/>
<dbReference type="InterPro" id="IPR013320">
    <property type="entry name" value="ConA-like_dom_sf"/>
</dbReference>
<feature type="region of interest" description="Disordered" evidence="2">
    <location>
        <begin position="124"/>
        <end position="186"/>
    </location>
</feature>
<evidence type="ECO:0000256" key="2">
    <source>
        <dbReference type="SAM" id="MobiDB-lite"/>
    </source>
</evidence>
<evidence type="ECO:0000313" key="5">
    <source>
        <dbReference type="EMBL" id="EAZ42357.1"/>
    </source>
</evidence>
<feature type="signal peptide" evidence="3">
    <location>
        <begin position="1"/>
        <end position="24"/>
    </location>
</feature>
<dbReference type="Pfam" id="PF00139">
    <property type="entry name" value="Lectin_legB"/>
    <property type="match status" value="1"/>
</dbReference>
<dbReference type="GO" id="GO:0030246">
    <property type="term" value="F:carbohydrate binding"/>
    <property type="evidence" value="ECO:0007669"/>
    <property type="project" value="UniProtKB-KW"/>
</dbReference>
<evidence type="ECO:0000256" key="3">
    <source>
        <dbReference type="SAM" id="SignalP"/>
    </source>
</evidence>
<dbReference type="SUPFAM" id="SSF49899">
    <property type="entry name" value="Concanavalin A-like lectins/glucanases"/>
    <property type="match status" value="1"/>
</dbReference>
<gene>
    <name evidence="5" type="ORF">OsJ_26937</name>
</gene>
<name>A3BS18_ORYSJ</name>
<feature type="domain" description="Legume lectin" evidence="4">
    <location>
        <begin position="27"/>
        <end position="112"/>
    </location>
</feature>
<evidence type="ECO:0000259" key="4">
    <source>
        <dbReference type="Pfam" id="PF00139"/>
    </source>
</evidence>
<protein>
    <recommendedName>
        <fullName evidence="4">Legume lectin domain-containing protein</fullName>
    </recommendedName>
</protein>
<organism evidence="5">
    <name type="scientific">Oryza sativa subsp. japonica</name>
    <name type="common">Rice</name>
    <dbReference type="NCBI Taxonomy" id="39947"/>
    <lineage>
        <taxon>Eukaryota</taxon>
        <taxon>Viridiplantae</taxon>
        <taxon>Streptophyta</taxon>
        <taxon>Embryophyta</taxon>
        <taxon>Tracheophyta</taxon>
        <taxon>Spermatophyta</taxon>
        <taxon>Magnoliopsida</taxon>
        <taxon>Liliopsida</taxon>
        <taxon>Poales</taxon>
        <taxon>Poaceae</taxon>
        <taxon>BOP clade</taxon>
        <taxon>Oryzoideae</taxon>
        <taxon>Oryzeae</taxon>
        <taxon>Oryzinae</taxon>
        <taxon>Oryza</taxon>
        <taxon>Oryza sativa</taxon>
    </lineage>
</organism>